<dbReference type="GO" id="GO:0009252">
    <property type="term" value="P:peptidoglycan biosynthetic process"/>
    <property type="evidence" value="ECO:0007669"/>
    <property type="project" value="UniProtKB-UniRule"/>
</dbReference>
<dbReference type="GO" id="GO:0015648">
    <property type="term" value="F:lipid-linked peptidoglycan transporter activity"/>
    <property type="evidence" value="ECO:0007669"/>
    <property type="project" value="UniProtKB-UniRule"/>
</dbReference>
<comment type="pathway">
    <text evidence="10">Cell wall biogenesis; peptidoglycan biosynthesis.</text>
</comment>
<dbReference type="KEGG" id="tpro:Ga0080559_TMP1360"/>
<dbReference type="UniPathway" id="UPA00219"/>
<comment type="similarity">
    <text evidence="9 10 11">Belongs to the MurJ/MviN family.</text>
</comment>
<gene>
    <name evidence="10" type="primary">murJ</name>
    <name evidence="12" type="ORF">Ga0080559_TMP1360</name>
</gene>
<feature type="transmembrane region" description="Helical" evidence="10">
    <location>
        <begin position="448"/>
        <end position="467"/>
    </location>
</feature>
<dbReference type="OrthoDB" id="9816572at2"/>
<evidence type="ECO:0000256" key="5">
    <source>
        <dbReference type="ARBA" id="ARBA00022984"/>
    </source>
</evidence>
<keyword evidence="6 10" id="KW-1133">Transmembrane helix</keyword>
<dbReference type="GO" id="GO:0008360">
    <property type="term" value="P:regulation of cell shape"/>
    <property type="evidence" value="ECO:0007669"/>
    <property type="project" value="UniProtKB-UniRule"/>
</dbReference>
<dbReference type="InterPro" id="IPR051050">
    <property type="entry name" value="Lipid_II_flippase_MurJ/MviN"/>
</dbReference>
<feature type="transmembrane region" description="Helical" evidence="10">
    <location>
        <begin position="158"/>
        <end position="180"/>
    </location>
</feature>
<feature type="transmembrane region" description="Helical" evidence="10">
    <location>
        <begin position="270"/>
        <end position="291"/>
    </location>
</feature>
<evidence type="ECO:0000256" key="11">
    <source>
        <dbReference type="PIRNR" id="PIRNR002869"/>
    </source>
</evidence>
<dbReference type="PANTHER" id="PTHR47019">
    <property type="entry name" value="LIPID II FLIPPASE MURJ"/>
    <property type="match status" value="1"/>
</dbReference>
<evidence type="ECO:0000256" key="8">
    <source>
        <dbReference type="ARBA" id="ARBA00060041"/>
    </source>
</evidence>
<dbReference type="GO" id="GO:0071555">
    <property type="term" value="P:cell wall organization"/>
    <property type="evidence" value="ECO:0007669"/>
    <property type="project" value="UniProtKB-UniRule"/>
</dbReference>
<dbReference type="GO" id="GO:0005886">
    <property type="term" value="C:plasma membrane"/>
    <property type="evidence" value="ECO:0007669"/>
    <property type="project" value="UniProtKB-SubCell"/>
</dbReference>
<protein>
    <recommendedName>
        <fullName evidence="10">Probable lipid II flippase MurJ</fullName>
    </recommendedName>
</protein>
<feature type="transmembrane region" description="Helical" evidence="10">
    <location>
        <begin position="92"/>
        <end position="113"/>
    </location>
</feature>
<dbReference type="InterPro" id="IPR004268">
    <property type="entry name" value="MurJ"/>
</dbReference>
<evidence type="ECO:0000256" key="1">
    <source>
        <dbReference type="ARBA" id="ARBA00004651"/>
    </source>
</evidence>
<evidence type="ECO:0000313" key="12">
    <source>
        <dbReference type="EMBL" id="APX22156.1"/>
    </source>
</evidence>
<dbReference type="Pfam" id="PF03023">
    <property type="entry name" value="MurJ"/>
    <property type="match status" value="1"/>
</dbReference>
<comment type="function">
    <text evidence="8 10 11">Involved in peptidoglycan biosynthesis. Transports lipid-linked peptidoglycan precursors from the inner to the outer leaflet of the cytoplasmic membrane.</text>
</comment>
<accession>A0A1U7D254</accession>
<dbReference type="GO" id="GO:0034204">
    <property type="term" value="P:lipid translocation"/>
    <property type="evidence" value="ECO:0007669"/>
    <property type="project" value="TreeGrafter"/>
</dbReference>
<keyword evidence="5 10" id="KW-0573">Peptidoglycan synthesis</keyword>
<feature type="transmembrane region" description="Helical" evidence="10">
    <location>
        <begin position="479"/>
        <end position="504"/>
    </location>
</feature>
<feature type="transmembrane region" description="Helical" evidence="10">
    <location>
        <begin position="347"/>
        <end position="365"/>
    </location>
</feature>
<feature type="transmembrane region" description="Helical" evidence="10">
    <location>
        <begin position="29"/>
        <end position="48"/>
    </location>
</feature>
<keyword evidence="3 10" id="KW-0812">Transmembrane</keyword>
<reference evidence="12 13" key="1">
    <citation type="submission" date="2016-03" db="EMBL/GenBank/DDBJ databases">
        <title>Deep-sea bacteria in the southern Pacific.</title>
        <authorList>
            <person name="Tang K."/>
        </authorList>
    </citation>
    <scope>NUCLEOTIDE SEQUENCE [LARGE SCALE GENOMIC DNA]</scope>
    <source>
        <strain evidence="12 13">JLT2016</strain>
    </source>
</reference>
<feature type="transmembrane region" description="Helical" evidence="10">
    <location>
        <begin position="385"/>
        <end position="404"/>
    </location>
</feature>
<dbReference type="Proteomes" id="UP000186559">
    <property type="component" value="Chromosome"/>
</dbReference>
<organism evidence="12 13">
    <name type="scientific">Salipiger profundus</name>
    <dbReference type="NCBI Taxonomy" id="1229727"/>
    <lineage>
        <taxon>Bacteria</taxon>
        <taxon>Pseudomonadati</taxon>
        <taxon>Pseudomonadota</taxon>
        <taxon>Alphaproteobacteria</taxon>
        <taxon>Rhodobacterales</taxon>
        <taxon>Roseobacteraceae</taxon>
        <taxon>Salipiger</taxon>
    </lineage>
</organism>
<feature type="transmembrane region" description="Helical" evidence="10">
    <location>
        <begin position="312"/>
        <end position="335"/>
    </location>
</feature>
<keyword evidence="10 11" id="KW-0813">Transport</keyword>
<dbReference type="PIRSF" id="PIRSF002869">
    <property type="entry name" value="MviN"/>
    <property type="match status" value="1"/>
</dbReference>
<dbReference type="NCBIfam" id="TIGR01695">
    <property type="entry name" value="murJ_mviN"/>
    <property type="match status" value="1"/>
</dbReference>
<name>A0A1U7D254_9RHOB</name>
<comment type="subcellular location">
    <subcellularLocation>
        <location evidence="10">Cell inner membrane</location>
        <topology evidence="10">Multi-pass membrane protein</topology>
    </subcellularLocation>
    <subcellularLocation>
        <location evidence="1">Cell membrane</location>
        <topology evidence="1">Multi-pass membrane protein</topology>
    </subcellularLocation>
</comment>
<keyword evidence="13" id="KW-1185">Reference proteome</keyword>
<feature type="transmembrane region" description="Helical" evidence="10">
    <location>
        <begin position="186"/>
        <end position="208"/>
    </location>
</feature>
<evidence type="ECO:0000313" key="13">
    <source>
        <dbReference type="Proteomes" id="UP000186559"/>
    </source>
</evidence>
<sequence>MKPIRLISGVLTVGFWTLASRVLGVTREILILAFIGPGPLMDAFVAAFRLPNMFRRFFAEGAFNAAFVPIFSKKYEGDEDPLGFARDALNGLAFVLMILSALALVFMPALVWATAEGFVGDDRFPLTVAYGRIIFPYILFISLAALFSGALNATGYFAAAAAAPVLLNIFVIIAMAVGAWLGGDVILWLVWTIPLAGVAQLALVWVAAERAGIRVRPGTPRLTPDMRRLVRVAVPAALAGGVMQINLLVGQQVASQFDKAVGWLYAADRLYQLPLGVVGIAVGIVLLPDLSRRLKAEDDAGARHAFSRAGEMALALTVPAAVALVVIPLPMVSVLFERGATSASDSAAIALAVAVYGLGLPAFVLQKVLQPLFFAREDTRTPFRYAVWAMVVNAVLAVGLVPVLGWLAPALATTAAGWAMVVLLAVGARRIGTSARFDDRFRRRIWRICAASGLMGVILAGTQWALSPFLGMDYWRYPALVLLLFVGMASYGLIGHAVGAFRLSDFRDALRRRRSRDKTQ</sequence>
<dbReference type="PRINTS" id="PR01806">
    <property type="entry name" value="VIRFACTRMVIN"/>
</dbReference>
<evidence type="ECO:0000256" key="4">
    <source>
        <dbReference type="ARBA" id="ARBA00022960"/>
    </source>
</evidence>
<dbReference type="EMBL" id="CP014796">
    <property type="protein sequence ID" value="APX22156.1"/>
    <property type="molecule type" value="Genomic_DNA"/>
</dbReference>
<keyword evidence="2 10" id="KW-1003">Cell membrane</keyword>
<dbReference type="CDD" id="cd13123">
    <property type="entry name" value="MATE_MurJ_like"/>
    <property type="match status" value="1"/>
</dbReference>
<evidence type="ECO:0000256" key="3">
    <source>
        <dbReference type="ARBA" id="ARBA00022692"/>
    </source>
</evidence>
<dbReference type="HAMAP" id="MF_02078">
    <property type="entry name" value="MurJ_MviN"/>
    <property type="match status" value="1"/>
</dbReference>
<evidence type="ECO:0000256" key="10">
    <source>
        <dbReference type="HAMAP-Rule" id="MF_02078"/>
    </source>
</evidence>
<proteinExistence type="inferred from homology"/>
<dbReference type="AlphaFoldDB" id="A0A1U7D254"/>
<keyword evidence="10 11" id="KW-0961">Cell wall biogenesis/degradation</keyword>
<feature type="transmembrane region" description="Helical" evidence="10">
    <location>
        <begin position="410"/>
        <end position="428"/>
    </location>
</feature>
<dbReference type="PANTHER" id="PTHR47019:SF1">
    <property type="entry name" value="LIPID II FLIPPASE MURJ"/>
    <property type="match status" value="1"/>
</dbReference>
<keyword evidence="4 10" id="KW-0133">Cell shape</keyword>
<dbReference type="STRING" id="1229727.Ga0080559_TMP1360"/>
<evidence type="ECO:0000256" key="6">
    <source>
        <dbReference type="ARBA" id="ARBA00022989"/>
    </source>
</evidence>
<dbReference type="RefSeq" id="WP_076622608.1">
    <property type="nucleotide sequence ID" value="NZ_BMEW01000003.1"/>
</dbReference>
<feature type="transmembrane region" description="Helical" evidence="10">
    <location>
        <begin position="133"/>
        <end position="151"/>
    </location>
</feature>
<evidence type="ECO:0000256" key="2">
    <source>
        <dbReference type="ARBA" id="ARBA00022475"/>
    </source>
</evidence>
<keyword evidence="10" id="KW-0997">Cell inner membrane</keyword>
<feature type="transmembrane region" description="Helical" evidence="10">
    <location>
        <begin position="229"/>
        <end position="250"/>
    </location>
</feature>
<evidence type="ECO:0000256" key="9">
    <source>
        <dbReference type="ARBA" id="ARBA00061532"/>
    </source>
</evidence>
<evidence type="ECO:0000256" key="7">
    <source>
        <dbReference type="ARBA" id="ARBA00023136"/>
    </source>
</evidence>
<keyword evidence="7 10" id="KW-0472">Membrane</keyword>